<dbReference type="PANTHER" id="PTHR34220">
    <property type="entry name" value="SENSOR HISTIDINE KINASE YPDA"/>
    <property type="match status" value="1"/>
</dbReference>
<evidence type="ECO:0000259" key="3">
    <source>
        <dbReference type="Pfam" id="PF06580"/>
    </source>
</evidence>
<keyword evidence="4" id="KW-0418">Kinase</keyword>
<feature type="region of interest" description="Disordered" evidence="1">
    <location>
        <begin position="1"/>
        <end position="59"/>
    </location>
</feature>
<feature type="compositionally biased region" description="Polar residues" evidence="1">
    <location>
        <begin position="1"/>
        <end position="11"/>
    </location>
</feature>
<keyword evidence="2" id="KW-0812">Transmembrane</keyword>
<sequence>MRNPSILSTPPGSDRSARPTGATASSPVAAGAAPWGAGDTTMPAPLELPAAGGASSPAPARARPRFDACRIGVVLRTVLAVEAAVGLATLFVSASPADWLTLAATVTGGALPGTLLWLVAICAVKKPMARWPLQVQYAVGATVGALAGLYGCGLLRLTGVMVAAPWLASGLTVRASGETPAATTARLEELQQRIRPHFLFNTLNSAIALVREEPAKAEAMLEDLSELFRSALADPDESVTLGDEIALAQRYLAIEQIRFGERLRVRWAIDPAANDARLPKLLLQPLVENAVKHGVEPSPQGAKLRIRTERRGSKVVIEVVNSLPPLLWADQPLPRGHGIALANVRDRLRLLHDMQASFRAGVDQDHYRVRIDIPA</sequence>
<organism evidence="4 5">
    <name type="scientific">Variovorax paradoxus</name>
    <dbReference type="NCBI Taxonomy" id="34073"/>
    <lineage>
        <taxon>Bacteria</taxon>
        <taxon>Pseudomonadati</taxon>
        <taxon>Pseudomonadota</taxon>
        <taxon>Betaproteobacteria</taxon>
        <taxon>Burkholderiales</taxon>
        <taxon>Comamonadaceae</taxon>
        <taxon>Variovorax</taxon>
    </lineage>
</organism>
<feature type="transmembrane region" description="Helical" evidence="2">
    <location>
        <begin position="135"/>
        <end position="168"/>
    </location>
</feature>
<dbReference type="SUPFAM" id="SSF55874">
    <property type="entry name" value="ATPase domain of HSP90 chaperone/DNA topoisomerase II/histidine kinase"/>
    <property type="match status" value="1"/>
</dbReference>
<feature type="compositionally biased region" description="Low complexity" evidence="1">
    <location>
        <begin position="19"/>
        <end position="59"/>
    </location>
</feature>
<accession>A0A2W5QRI8</accession>
<keyword evidence="2" id="KW-1133">Transmembrane helix</keyword>
<dbReference type="PANTHER" id="PTHR34220:SF7">
    <property type="entry name" value="SENSOR HISTIDINE KINASE YPDA"/>
    <property type="match status" value="1"/>
</dbReference>
<evidence type="ECO:0000313" key="4">
    <source>
        <dbReference type="EMBL" id="PZQ57373.1"/>
    </source>
</evidence>
<dbReference type="GO" id="GO:0000155">
    <property type="term" value="F:phosphorelay sensor kinase activity"/>
    <property type="evidence" value="ECO:0007669"/>
    <property type="project" value="InterPro"/>
</dbReference>
<proteinExistence type="predicted"/>
<protein>
    <submittedName>
        <fullName evidence="4">Sensor histidine kinase</fullName>
    </submittedName>
</protein>
<feature type="domain" description="Signal transduction histidine kinase internal region" evidence="3">
    <location>
        <begin position="185"/>
        <end position="263"/>
    </location>
</feature>
<feature type="transmembrane region" description="Helical" evidence="2">
    <location>
        <begin position="73"/>
        <end position="93"/>
    </location>
</feature>
<dbReference type="EMBL" id="QFPP01000832">
    <property type="protein sequence ID" value="PZQ57373.1"/>
    <property type="molecule type" value="Genomic_DNA"/>
</dbReference>
<dbReference type="InterPro" id="IPR050640">
    <property type="entry name" value="Bact_2-comp_sensor_kinase"/>
</dbReference>
<comment type="caution">
    <text evidence="4">The sequence shown here is derived from an EMBL/GenBank/DDBJ whole genome shotgun (WGS) entry which is preliminary data.</text>
</comment>
<dbReference type="InterPro" id="IPR010559">
    <property type="entry name" value="Sig_transdc_His_kin_internal"/>
</dbReference>
<evidence type="ECO:0000256" key="1">
    <source>
        <dbReference type="SAM" id="MobiDB-lite"/>
    </source>
</evidence>
<name>A0A2W5QRI8_VARPD</name>
<evidence type="ECO:0000256" key="2">
    <source>
        <dbReference type="SAM" id="Phobius"/>
    </source>
</evidence>
<evidence type="ECO:0000313" key="5">
    <source>
        <dbReference type="Proteomes" id="UP000249135"/>
    </source>
</evidence>
<dbReference type="Gene3D" id="3.30.565.10">
    <property type="entry name" value="Histidine kinase-like ATPase, C-terminal domain"/>
    <property type="match status" value="1"/>
</dbReference>
<dbReference type="AlphaFoldDB" id="A0A2W5QRI8"/>
<dbReference type="Proteomes" id="UP000249135">
    <property type="component" value="Unassembled WGS sequence"/>
</dbReference>
<dbReference type="InterPro" id="IPR036890">
    <property type="entry name" value="HATPase_C_sf"/>
</dbReference>
<feature type="transmembrane region" description="Helical" evidence="2">
    <location>
        <begin position="99"/>
        <end position="123"/>
    </location>
</feature>
<feature type="non-terminal residue" evidence="4">
    <location>
        <position position="375"/>
    </location>
</feature>
<gene>
    <name evidence="4" type="ORF">DI563_31545</name>
</gene>
<reference evidence="4 5" key="1">
    <citation type="submission" date="2017-08" db="EMBL/GenBank/DDBJ databases">
        <title>Infants hospitalized years apart are colonized by the same room-sourced microbial strains.</title>
        <authorList>
            <person name="Brooks B."/>
            <person name="Olm M.R."/>
            <person name="Firek B.A."/>
            <person name="Baker R."/>
            <person name="Thomas B.C."/>
            <person name="Morowitz M.J."/>
            <person name="Banfield J.F."/>
        </authorList>
    </citation>
    <scope>NUCLEOTIDE SEQUENCE [LARGE SCALE GENOMIC DNA]</scope>
    <source>
        <strain evidence="4">S2_005_003_R2_41</strain>
    </source>
</reference>
<dbReference type="Pfam" id="PF06580">
    <property type="entry name" value="His_kinase"/>
    <property type="match status" value="1"/>
</dbReference>
<keyword evidence="2" id="KW-0472">Membrane</keyword>
<keyword evidence="4" id="KW-0808">Transferase</keyword>
<dbReference type="GO" id="GO:0016020">
    <property type="term" value="C:membrane"/>
    <property type="evidence" value="ECO:0007669"/>
    <property type="project" value="InterPro"/>
</dbReference>